<dbReference type="Pfam" id="PF00583">
    <property type="entry name" value="Acetyltransf_1"/>
    <property type="match status" value="1"/>
</dbReference>
<keyword evidence="2" id="KW-0808">Transferase</keyword>
<dbReference type="RefSeq" id="WP_110370662.1">
    <property type="nucleotide sequence ID" value="NZ_QJKH01000025.1"/>
</dbReference>
<dbReference type="CDD" id="cd04301">
    <property type="entry name" value="NAT_SF"/>
    <property type="match status" value="1"/>
</dbReference>
<feature type="domain" description="N-acetyltransferase" evidence="1">
    <location>
        <begin position="6"/>
        <end position="161"/>
    </location>
</feature>
<comment type="caution">
    <text evidence="2">The sequence shown here is derived from an EMBL/GenBank/DDBJ whole genome shotgun (WGS) entry which is preliminary data.</text>
</comment>
<gene>
    <name evidence="2" type="ORF">DES51_12526</name>
</gene>
<dbReference type="Gene3D" id="3.40.630.30">
    <property type="match status" value="1"/>
</dbReference>
<dbReference type="GO" id="GO:0016747">
    <property type="term" value="F:acyltransferase activity, transferring groups other than amino-acyl groups"/>
    <property type="evidence" value="ECO:0007669"/>
    <property type="project" value="InterPro"/>
</dbReference>
<keyword evidence="3" id="KW-1185">Reference proteome</keyword>
<evidence type="ECO:0000313" key="3">
    <source>
        <dbReference type="Proteomes" id="UP000247612"/>
    </source>
</evidence>
<accession>A0A318KH12</accession>
<dbReference type="InterPro" id="IPR016181">
    <property type="entry name" value="Acyl_CoA_acyltransferase"/>
</dbReference>
<evidence type="ECO:0000313" key="2">
    <source>
        <dbReference type="EMBL" id="PXX74152.1"/>
    </source>
</evidence>
<dbReference type="InterPro" id="IPR000182">
    <property type="entry name" value="GNAT_dom"/>
</dbReference>
<organism evidence="2 3">
    <name type="scientific">Dielma fastidiosa</name>
    <dbReference type="NCBI Taxonomy" id="1034346"/>
    <lineage>
        <taxon>Bacteria</taxon>
        <taxon>Bacillati</taxon>
        <taxon>Bacillota</taxon>
        <taxon>Erysipelotrichia</taxon>
        <taxon>Erysipelotrichales</taxon>
        <taxon>Erysipelotrichaceae</taxon>
        <taxon>Dielma</taxon>
    </lineage>
</organism>
<dbReference type="PROSITE" id="PS51186">
    <property type="entry name" value="GNAT"/>
    <property type="match status" value="1"/>
</dbReference>
<dbReference type="Proteomes" id="UP000247612">
    <property type="component" value="Unassembled WGS sequence"/>
</dbReference>
<dbReference type="Pfam" id="PF14268">
    <property type="entry name" value="YoaP"/>
    <property type="match status" value="1"/>
</dbReference>
<sequence length="252" mass="28693">MIEATNEFVNLTAENIDSEHLCCIIRTKKQHPGVEAKRQWLKEQLPQGHVFRKLNAKATVFIEYAPLEKAWVPIVGDNYIYIYCLWVLGDAKGKGYGKALMEYCIEDAKANGKSGVCMLGSAKQKSWLSDQSFAKKFGFKQVECTANGYELLALSFDSTLPHFADQAKQMRIDDDQLCIYYDCQCPYVYQVLPNIQAYCEANAVEYKLIQIESLSQAKALPCVFNNFAVFYKGRFETVNLLDNKALERILVM</sequence>
<dbReference type="InterPro" id="IPR025685">
    <property type="entry name" value="YoaP-like_dom"/>
</dbReference>
<dbReference type="SUPFAM" id="SSF55729">
    <property type="entry name" value="Acyl-CoA N-acyltransferases (Nat)"/>
    <property type="match status" value="1"/>
</dbReference>
<reference evidence="2 3" key="1">
    <citation type="submission" date="2018-05" db="EMBL/GenBank/DDBJ databases">
        <title>Genomic Encyclopedia of Type Strains, Phase IV (KMG-IV): sequencing the most valuable type-strain genomes for metagenomic binning, comparative biology and taxonomic classification.</title>
        <authorList>
            <person name="Goeker M."/>
        </authorList>
    </citation>
    <scope>NUCLEOTIDE SEQUENCE [LARGE SCALE GENOMIC DNA]</scope>
    <source>
        <strain evidence="2 3">JC118</strain>
    </source>
</reference>
<name>A0A318KH12_9FIRM</name>
<dbReference type="AlphaFoldDB" id="A0A318KH12"/>
<dbReference type="EMBL" id="QJKH01000025">
    <property type="protein sequence ID" value="PXX74152.1"/>
    <property type="molecule type" value="Genomic_DNA"/>
</dbReference>
<protein>
    <submittedName>
        <fullName evidence="2">Acetyltransferase (GNAT) family protein</fullName>
    </submittedName>
</protein>
<proteinExistence type="predicted"/>
<evidence type="ECO:0000259" key="1">
    <source>
        <dbReference type="PROSITE" id="PS51186"/>
    </source>
</evidence>